<dbReference type="Proteomes" id="UP001168821">
    <property type="component" value="Unassembled WGS sequence"/>
</dbReference>
<sequence length="380" mass="44169">MSLKLLRTVLTVGKFLAIVPSVDTKTQKTNLSQKLYPFIMAGGITVGLGFSMMWRLPNYLSAVTLGLVIQLLLDFTLYVSNMYTILTSHHKKHLWSKLLRNLKTLQDNNKITEDPNLKYFIWMNIFFWGSYCYMTWWGYSQMDVEFFKQLAIEYVQTYDVLIFNTLFCVSLKMLLTRYRAVGKRLQKQLSFFQKYGLGVKGQFFGASATIKNDFCRLKETTDIVNGIFGWPFLFTLVFGCLQTLLYLKVVAVTHQSIASLMYLLLVIFWHYNYVLINVFLCEAVSNEAKNVVRIAYGFEKYFPDKNSHNLQHFIVVVKDNIPSFSAARFFGINRMTLFSTFHVVVTFLIVMLQFETARNSASHQNCEITNFENVTRPHEL</sequence>
<keyword evidence="4 8" id="KW-1133">Transmembrane helix</keyword>
<dbReference type="EMBL" id="JALNTZ010000006">
    <property type="protein sequence ID" value="KAJ3647507.1"/>
    <property type="molecule type" value="Genomic_DNA"/>
</dbReference>
<dbReference type="GO" id="GO:0007635">
    <property type="term" value="P:chemosensory behavior"/>
    <property type="evidence" value="ECO:0007669"/>
    <property type="project" value="TreeGrafter"/>
</dbReference>
<evidence type="ECO:0000313" key="10">
    <source>
        <dbReference type="Proteomes" id="UP001168821"/>
    </source>
</evidence>
<keyword evidence="10" id="KW-1185">Reference proteome</keyword>
<comment type="caution">
    <text evidence="9">The sequence shown here is derived from an EMBL/GenBank/DDBJ whole genome shotgun (WGS) entry which is preliminary data.</text>
</comment>
<keyword evidence="3 8" id="KW-0812">Transmembrane</keyword>
<dbReference type="GO" id="GO:0043025">
    <property type="term" value="C:neuronal cell body"/>
    <property type="evidence" value="ECO:0007669"/>
    <property type="project" value="TreeGrafter"/>
</dbReference>
<gene>
    <name evidence="9" type="ORF">Zmor_019381</name>
</gene>
<dbReference type="Pfam" id="PF08395">
    <property type="entry name" value="7tm_7"/>
    <property type="match status" value="1"/>
</dbReference>
<reference evidence="9" key="1">
    <citation type="journal article" date="2023" name="G3 (Bethesda)">
        <title>Whole genome assemblies of Zophobas morio and Tenebrio molitor.</title>
        <authorList>
            <person name="Kaur S."/>
            <person name="Stinson S.A."/>
            <person name="diCenzo G.C."/>
        </authorList>
    </citation>
    <scope>NUCLEOTIDE SEQUENCE</scope>
    <source>
        <strain evidence="9">QUZm001</strain>
    </source>
</reference>
<evidence type="ECO:0000256" key="2">
    <source>
        <dbReference type="ARBA" id="ARBA00022475"/>
    </source>
</evidence>
<feature type="transmembrane region" description="Helical" evidence="8">
    <location>
        <begin position="259"/>
        <end position="280"/>
    </location>
</feature>
<dbReference type="GO" id="GO:0030424">
    <property type="term" value="C:axon"/>
    <property type="evidence" value="ECO:0007669"/>
    <property type="project" value="TreeGrafter"/>
</dbReference>
<evidence type="ECO:0000256" key="4">
    <source>
        <dbReference type="ARBA" id="ARBA00022989"/>
    </source>
</evidence>
<evidence type="ECO:0000313" key="9">
    <source>
        <dbReference type="EMBL" id="KAJ3647507.1"/>
    </source>
</evidence>
<keyword evidence="2 8" id="KW-1003">Cell membrane</keyword>
<dbReference type="GO" id="GO:0007165">
    <property type="term" value="P:signal transduction"/>
    <property type="evidence" value="ECO:0007669"/>
    <property type="project" value="UniProtKB-KW"/>
</dbReference>
<dbReference type="InterPro" id="IPR013604">
    <property type="entry name" value="7TM_chemorcpt"/>
</dbReference>
<comment type="function">
    <text evidence="8">Gustatory receptor which mediates acceptance or avoidance behavior, depending on its substrates.</text>
</comment>
<evidence type="ECO:0000256" key="8">
    <source>
        <dbReference type="RuleBase" id="RU363108"/>
    </source>
</evidence>
<feature type="transmembrane region" description="Helical" evidence="8">
    <location>
        <begin position="335"/>
        <end position="354"/>
    </location>
</feature>
<comment type="similarity">
    <text evidence="8">Belongs to the insect chemoreceptor superfamily. Gustatory receptor (GR) family.</text>
</comment>
<dbReference type="GO" id="GO:0005886">
    <property type="term" value="C:plasma membrane"/>
    <property type="evidence" value="ECO:0007669"/>
    <property type="project" value="UniProtKB-SubCell"/>
</dbReference>
<proteinExistence type="inferred from homology"/>
<feature type="transmembrane region" description="Helical" evidence="8">
    <location>
        <begin position="157"/>
        <end position="175"/>
    </location>
</feature>
<protein>
    <recommendedName>
        <fullName evidence="8">Gustatory receptor</fullName>
    </recommendedName>
</protein>
<name>A0AA38I1N4_9CUCU</name>
<evidence type="ECO:0000256" key="1">
    <source>
        <dbReference type="ARBA" id="ARBA00004651"/>
    </source>
</evidence>
<evidence type="ECO:0000256" key="7">
    <source>
        <dbReference type="ARBA" id="ARBA00023224"/>
    </source>
</evidence>
<evidence type="ECO:0000256" key="6">
    <source>
        <dbReference type="ARBA" id="ARBA00023170"/>
    </source>
</evidence>
<dbReference type="PANTHER" id="PTHR21143:SF104">
    <property type="entry name" value="GUSTATORY RECEPTOR 8A-RELATED"/>
    <property type="match status" value="1"/>
</dbReference>
<keyword evidence="7 8" id="KW-0807">Transducer</keyword>
<feature type="transmembrane region" description="Helical" evidence="8">
    <location>
        <begin position="35"/>
        <end position="54"/>
    </location>
</feature>
<feature type="transmembrane region" description="Helical" evidence="8">
    <location>
        <begin position="119"/>
        <end position="137"/>
    </location>
</feature>
<dbReference type="GO" id="GO:0030425">
    <property type="term" value="C:dendrite"/>
    <property type="evidence" value="ECO:0007669"/>
    <property type="project" value="TreeGrafter"/>
</dbReference>
<evidence type="ECO:0000256" key="5">
    <source>
        <dbReference type="ARBA" id="ARBA00023136"/>
    </source>
</evidence>
<dbReference type="GO" id="GO:0050909">
    <property type="term" value="P:sensory perception of taste"/>
    <property type="evidence" value="ECO:0007669"/>
    <property type="project" value="InterPro"/>
</dbReference>
<feature type="transmembrane region" description="Helical" evidence="8">
    <location>
        <begin position="227"/>
        <end position="247"/>
    </location>
</feature>
<organism evidence="9 10">
    <name type="scientific">Zophobas morio</name>
    <dbReference type="NCBI Taxonomy" id="2755281"/>
    <lineage>
        <taxon>Eukaryota</taxon>
        <taxon>Metazoa</taxon>
        <taxon>Ecdysozoa</taxon>
        <taxon>Arthropoda</taxon>
        <taxon>Hexapoda</taxon>
        <taxon>Insecta</taxon>
        <taxon>Pterygota</taxon>
        <taxon>Neoptera</taxon>
        <taxon>Endopterygota</taxon>
        <taxon>Coleoptera</taxon>
        <taxon>Polyphaga</taxon>
        <taxon>Cucujiformia</taxon>
        <taxon>Tenebrionidae</taxon>
        <taxon>Zophobas</taxon>
    </lineage>
</organism>
<dbReference type="AlphaFoldDB" id="A0AA38I1N4"/>
<keyword evidence="5 8" id="KW-0472">Membrane</keyword>
<comment type="subcellular location">
    <subcellularLocation>
        <location evidence="1 8">Cell membrane</location>
        <topology evidence="1 8">Multi-pass membrane protein</topology>
    </subcellularLocation>
</comment>
<accession>A0AA38I1N4</accession>
<evidence type="ECO:0000256" key="3">
    <source>
        <dbReference type="ARBA" id="ARBA00022692"/>
    </source>
</evidence>
<keyword evidence="6 8" id="KW-0675">Receptor</keyword>
<feature type="transmembrane region" description="Helical" evidence="8">
    <location>
        <begin position="60"/>
        <end position="86"/>
    </location>
</feature>
<dbReference type="GO" id="GO:0008049">
    <property type="term" value="P:male courtship behavior"/>
    <property type="evidence" value="ECO:0007669"/>
    <property type="project" value="TreeGrafter"/>
</dbReference>
<dbReference type="PANTHER" id="PTHR21143">
    <property type="entry name" value="INVERTEBRATE GUSTATORY RECEPTOR"/>
    <property type="match status" value="1"/>
</dbReference>